<dbReference type="AlphaFoldDB" id="A0A1M4ML06"/>
<dbReference type="PANTHER" id="PTHR38813:SF1">
    <property type="entry name" value="TOXIN RELE1-RELATED"/>
    <property type="match status" value="1"/>
</dbReference>
<dbReference type="PANTHER" id="PTHR38813">
    <property type="match status" value="1"/>
</dbReference>
<dbReference type="Proteomes" id="UP000184671">
    <property type="component" value="Unassembled WGS sequence"/>
</dbReference>
<protein>
    <submittedName>
        <fullName evidence="2">Plasmid stabilisation system protein</fullName>
    </submittedName>
</protein>
<dbReference type="STRING" id="118126.L21_1426"/>
<gene>
    <name evidence="2" type="ORF">L21_1426</name>
</gene>
<accession>A0A1M4ML06</accession>
<dbReference type="InterPro" id="IPR035093">
    <property type="entry name" value="RelE/ParE_toxin_dom_sf"/>
</dbReference>
<reference evidence="2 3" key="1">
    <citation type="submission" date="2016-08" db="EMBL/GenBank/DDBJ databases">
        <authorList>
            <person name="Seilhamer J.J."/>
        </authorList>
    </citation>
    <scope>NUCLEOTIDE SEQUENCE [LARGE SCALE GENOMIC DNA]</scope>
    <source>
        <strain evidence="2">L21-II-0</strain>
    </source>
</reference>
<evidence type="ECO:0000256" key="1">
    <source>
        <dbReference type="ARBA" id="ARBA00022649"/>
    </source>
</evidence>
<dbReference type="InterPro" id="IPR007712">
    <property type="entry name" value="RelE/ParE_toxin"/>
</dbReference>
<organism evidence="2 3">
    <name type="scientific">Methanoculleus chikugoensis</name>
    <dbReference type="NCBI Taxonomy" id="118126"/>
    <lineage>
        <taxon>Archaea</taxon>
        <taxon>Methanobacteriati</taxon>
        <taxon>Methanobacteriota</taxon>
        <taxon>Stenosarchaea group</taxon>
        <taxon>Methanomicrobia</taxon>
        <taxon>Methanomicrobiales</taxon>
        <taxon>Methanomicrobiaceae</taxon>
        <taxon>Methanoculleus</taxon>
    </lineage>
</organism>
<dbReference type="Pfam" id="PF05016">
    <property type="entry name" value="ParE_toxin"/>
    <property type="match status" value="1"/>
</dbReference>
<keyword evidence="1" id="KW-1277">Toxin-antitoxin system</keyword>
<evidence type="ECO:0000313" key="2">
    <source>
        <dbReference type="EMBL" id="SCL75522.1"/>
    </source>
</evidence>
<dbReference type="SUPFAM" id="SSF143011">
    <property type="entry name" value="RelE-like"/>
    <property type="match status" value="1"/>
</dbReference>
<proteinExistence type="predicted"/>
<dbReference type="InterPro" id="IPR052747">
    <property type="entry name" value="TA_system_RelE_toxin"/>
</dbReference>
<evidence type="ECO:0000313" key="3">
    <source>
        <dbReference type="Proteomes" id="UP000184671"/>
    </source>
</evidence>
<sequence length="89" mass="10861">MVLCRYKKTFLKDLARVHPDYRERIEVLVFEKIPASENLFADFDLRKIRGYQDYYRIRVGQYRIGCRIQNGVLTFYRVKSREEIYSVFP</sequence>
<name>A0A1M4ML06_9EURY</name>
<dbReference type="EMBL" id="FMID01000034">
    <property type="protein sequence ID" value="SCL75522.1"/>
    <property type="molecule type" value="Genomic_DNA"/>
</dbReference>
<dbReference type="Gene3D" id="3.30.2310.20">
    <property type="entry name" value="RelE-like"/>
    <property type="match status" value="1"/>
</dbReference>
<dbReference type="RefSeq" id="WP_074369778.1">
    <property type="nucleotide sequence ID" value="NZ_FMID01000034.1"/>
</dbReference>
<dbReference type="OrthoDB" id="97626at2157"/>